<dbReference type="InterPro" id="IPR035940">
    <property type="entry name" value="CAP_sf"/>
</dbReference>
<dbReference type="Gene3D" id="3.40.33.10">
    <property type="entry name" value="CAP"/>
    <property type="match status" value="1"/>
</dbReference>
<comment type="caution">
    <text evidence="1">The sequence shown here is derived from an EMBL/GenBank/DDBJ whole genome shotgun (WGS) entry which is preliminary data.</text>
</comment>
<dbReference type="AlphaFoldDB" id="A0A368FQT1"/>
<dbReference type="STRING" id="29170.A0A368FQT1"/>
<dbReference type="EMBL" id="JOJR01000959">
    <property type="protein sequence ID" value="RCN33190.1"/>
    <property type="molecule type" value="Genomic_DNA"/>
</dbReference>
<keyword evidence="2" id="KW-1185">Reference proteome</keyword>
<dbReference type="Proteomes" id="UP000252519">
    <property type="component" value="Unassembled WGS sequence"/>
</dbReference>
<evidence type="ECO:0000313" key="2">
    <source>
        <dbReference type="Proteomes" id="UP000252519"/>
    </source>
</evidence>
<evidence type="ECO:0008006" key="3">
    <source>
        <dbReference type="Google" id="ProtNLM"/>
    </source>
</evidence>
<evidence type="ECO:0000313" key="1">
    <source>
        <dbReference type="EMBL" id="RCN33190.1"/>
    </source>
</evidence>
<dbReference type="SUPFAM" id="SSF55797">
    <property type="entry name" value="PR-1-like"/>
    <property type="match status" value="1"/>
</dbReference>
<accession>A0A368FQT1</accession>
<gene>
    <name evidence="1" type="ORF">ANCCAN_20984</name>
</gene>
<name>A0A368FQT1_ANCCA</name>
<protein>
    <recommendedName>
        <fullName evidence="3">SCP domain-containing protein</fullName>
    </recommendedName>
</protein>
<dbReference type="OrthoDB" id="10339265at2759"/>
<proteinExistence type="predicted"/>
<organism evidence="1 2">
    <name type="scientific">Ancylostoma caninum</name>
    <name type="common">Dog hookworm</name>
    <dbReference type="NCBI Taxonomy" id="29170"/>
    <lineage>
        <taxon>Eukaryota</taxon>
        <taxon>Metazoa</taxon>
        <taxon>Ecdysozoa</taxon>
        <taxon>Nematoda</taxon>
        <taxon>Chromadorea</taxon>
        <taxon>Rhabditida</taxon>
        <taxon>Rhabditina</taxon>
        <taxon>Rhabditomorpha</taxon>
        <taxon>Strongyloidea</taxon>
        <taxon>Ancylostomatidae</taxon>
        <taxon>Ancylostomatinae</taxon>
        <taxon>Ancylostoma</taxon>
    </lineage>
</organism>
<reference evidence="1 2" key="1">
    <citation type="submission" date="2014-10" db="EMBL/GenBank/DDBJ databases">
        <title>Draft genome of the hookworm Ancylostoma caninum.</title>
        <authorList>
            <person name="Mitreva M."/>
        </authorList>
    </citation>
    <scope>NUCLEOTIDE SEQUENCE [LARGE SCALE GENOMIC DNA]</scope>
    <source>
        <strain evidence="1 2">Baltimore</strain>
    </source>
</reference>
<sequence length="113" mass="13157">MKWLAIFRQNQIGLYSSQESPSFQNWSCELELKAQDRIKNCDGDVEGFGSWSANSIRYKMVGADRSRPKPLIERALRTWWEEGSALGKNNKYTGEAMYHFGNVCEYDHFLCYT</sequence>